<keyword evidence="1" id="KW-0677">Repeat</keyword>
<dbReference type="PANTHER" id="PTHR10627:SF69">
    <property type="entry name" value="PROTEIN BICAUDAL C"/>
    <property type="match status" value="1"/>
</dbReference>
<dbReference type="InterPro" id="IPR054727">
    <property type="entry name" value="BICC1_KH"/>
</dbReference>
<feature type="compositionally biased region" description="Basic and acidic residues" evidence="2">
    <location>
        <begin position="507"/>
        <end position="516"/>
    </location>
</feature>
<comment type="caution">
    <text evidence="4">The sequence shown here is derived from an EMBL/GenBank/DDBJ whole genome shotgun (WGS) entry which is preliminary data.</text>
</comment>
<dbReference type="Proteomes" id="UP001562425">
    <property type="component" value="Unassembled WGS sequence"/>
</dbReference>
<dbReference type="PANTHER" id="PTHR10627">
    <property type="entry name" value="SCP160"/>
    <property type="match status" value="1"/>
</dbReference>
<protein>
    <recommendedName>
        <fullName evidence="3">SAM domain-containing protein</fullName>
    </recommendedName>
</protein>
<feature type="compositionally biased region" description="Gly residues" evidence="2">
    <location>
        <begin position="381"/>
        <end position="390"/>
    </location>
</feature>
<proteinExistence type="predicted"/>
<dbReference type="Gene3D" id="3.30.310.270">
    <property type="match status" value="1"/>
</dbReference>
<feature type="compositionally biased region" description="Low complexity" evidence="2">
    <location>
        <begin position="263"/>
        <end position="282"/>
    </location>
</feature>
<dbReference type="PROSITE" id="PS50105">
    <property type="entry name" value="SAM_DOMAIN"/>
    <property type="match status" value="1"/>
</dbReference>
<dbReference type="InterPro" id="IPR013761">
    <property type="entry name" value="SAM/pointed_sf"/>
</dbReference>
<dbReference type="Gene3D" id="1.10.150.50">
    <property type="entry name" value="Transcription Factor, Ets-1"/>
    <property type="match status" value="1"/>
</dbReference>
<dbReference type="Pfam" id="PF00536">
    <property type="entry name" value="SAM_1"/>
    <property type="match status" value="1"/>
</dbReference>
<evidence type="ECO:0000256" key="2">
    <source>
        <dbReference type="SAM" id="MobiDB-lite"/>
    </source>
</evidence>
<gene>
    <name evidence="4" type="ORF">pipiens_011513</name>
</gene>
<evidence type="ECO:0000313" key="5">
    <source>
        <dbReference type="Proteomes" id="UP001562425"/>
    </source>
</evidence>
<reference evidence="4 5" key="1">
    <citation type="submission" date="2024-05" db="EMBL/GenBank/DDBJ databases">
        <title>Culex pipiens pipiens assembly and annotation.</title>
        <authorList>
            <person name="Alout H."/>
            <person name="Durand T."/>
        </authorList>
    </citation>
    <scope>NUCLEOTIDE SEQUENCE [LARGE SCALE GENOMIC DNA]</scope>
    <source>
        <strain evidence="4">HA-2024</strain>
        <tissue evidence="4">Whole body</tissue>
    </source>
</reference>
<dbReference type="InterPro" id="IPR001660">
    <property type="entry name" value="SAM"/>
</dbReference>
<evidence type="ECO:0000313" key="4">
    <source>
        <dbReference type="EMBL" id="KAL1395065.1"/>
    </source>
</evidence>
<sequence>MIMFPDANDVNIKPIKRSQVTITGSINGVYLARQQLIGCLPIALIFDYPENTVDSDDIAKLMYTHDVFISVRQKSRQSTLCIVIKGIEKFIANIYEARYQLLKCQGPDSQNVSLLLSVPSPQPFSPLSPINPMPFNSNCWPAPTPPPEFTLNQLRAQFQSIQMAAAAQNKLQHPLTLPPGLENFNSAGSQQQQQQQRSNSHLQVPNLQQQLHQLSLGGRGNSGSNGGALSVPCQNTSQSSAGGDHSSGYHSLNCSNSSLDQQLPGSSGSTSTSLINSSPNTSGGSGVVLNRSRHMSYTDSPQFPSTTNYDDQRTPMPSSLNDTFVFNFDPRVVAGYKAIHMPVQQGELRTPTPSWQGLGLSQTSPAPLEACDLSWANTSSGSGGSGGGAAGSDSRLNLTTTMIDVTPVRQREQLSQYNDVTSILTGLGLDHYIKNFINGEIDMTVFQTLTDQDLLNLDIKPLGARRKILMAIHDLFTRQHGNPFANMSPASSSSSMSRFSGSAAPGAERRTSSGGQ</sequence>
<feature type="compositionally biased region" description="Polar residues" evidence="2">
    <location>
        <begin position="295"/>
        <end position="316"/>
    </location>
</feature>
<organism evidence="4 5">
    <name type="scientific">Culex pipiens pipiens</name>
    <name type="common">Northern house mosquito</name>
    <dbReference type="NCBI Taxonomy" id="38569"/>
    <lineage>
        <taxon>Eukaryota</taxon>
        <taxon>Metazoa</taxon>
        <taxon>Ecdysozoa</taxon>
        <taxon>Arthropoda</taxon>
        <taxon>Hexapoda</taxon>
        <taxon>Insecta</taxon>
        <taxon>Pterygota</taxon>
        <taxon>Neoptera</taxon>
        <taxon>Endopterygota</taxon>
        <taxon>Diptera</taxon>
        <taxon>Nematocera</taxon>
        <taxon>Culicoidea</taxon>
        <taxon>Culicidae</taxon>
        <taxon>Culicinae</taxon>
        <taxon>Culicini</taxon>
        <taxon>Culex</taxon>
        <taxon>Culex</taxon>
    </lineage>
</organism>
<dbReference type="EMBL" id="JBEHCU010007315">
    <property type="protein sequence ID" value="KAL1395065.1"/>
    <property type="molecule type" value="Genomic_DNA"/>
</dbReference>
<dbReference type="Pfam" id="PF22985">
    <property type="entry name" value="KH_BICC1"/>
    <property type="match status" value="1"/>
</dbReference>
<dbReference type="SUPFAM" id="SSF47769">
    <property type="entry name" value="SAM/Pointed domain"/>
    <property type="match status" value="1"/>
</dbReference>
<evidence type="ECO:0000259" key="3">
    <source>
        <dbReference type="PROSITE" id="PS50105"/>
    </source>
</evidence>
<feature type="domain" description="SAM" evidence="3">
    <location>
        <begin position="415"/>
        <end position="478"/>
    </location>
</feature>
<feature type="region of interest" description="Disordered" evidence="2">
    <location>
        <begin position="373"/>
        <end position="395"/>
    </location>
</feature>
<dbReference type="AlphaFoldDB" id="A0ABD1D5Z4"/>
<keyword evidence="5" id="KW-1185">Reference proteome</keyword>
<feature type="compositionally biased region" description="Low complexity" evidence="2">
    <location>
        <begin position="486"/>
        <end position="504"/>
    </location>
</feature>
<evidence type="ECO:0000256" key="1">
    <source>
        <dbReference type="ARBA" id="ARBA00022737"/>
    </source>
</evidence>
<feature type="compositionally biased region" description="Polar residues" evidence="2">
    <location>
        <begin position="232"/>
        <end position="241"/>
    </location>
</feature>
<dbReference type="SMART" id="SM00454">
    <property type="entry name" value="SAM"/>
    <property type="match status" value="1"/>
</dbReference>
<feature type="region of interest" description="Disordered" evidence="2">
    <location>
        <begin position="174"/>
        <end position="202"/>
    </location>
</feature>
<feature type="region of interest" description="Disordered" evidence="2">
    <location>
        <begin position="486"/>
        <end position="516"/>
    </location>
</feature>
<feature type="compositionally biased region" description="Polar residues" evidence="2">
    <location>
        <begin position="248"/>
        <end position="261"/>
    </location>
</feature>
<accession>A0ABD1D5Z4</accession>
<feature type="region of interest" description="Disordered" evidence="2">
    <location>
        <begin position="215"/>
        <end position="316"/>
    </location>
</feature>
<feature type="compositionally biased region" description="Gly residues" evidence="2">
    <location>
        <begin position="217"/>
        <end position="226"/>
    </location>
</feature>
<name>A0ABD1D5Z4_CULPP</name>